<gene>
    <name evidence="4" type="ORF">I9W95_00790</name>
</gene>
<keyword evidence="5" id="KW-1185">Reference proteome</keyword>
<dbReference type="EMBL" id="JAEDAH010000003">
    <property type="protein sequence ID" value="MCA6062136.1"/>
    <property type="molecule type" value="Genomic_DNA"/>
</dbReference>
<keyword evidence="1" id="KW-0547">Nucleotide-binding</keyword>
<accession>A0ABS7ZK95</accession>
<proteinExistence type="predicted"/>
<dbReference type="InterPro" id="IPR003439">
    <property type="entry name" value="ABC_transporter-like_ATP-bd"/>
</dbReference>
<dbReference type="InterPro" id="IPR027417">
    <property type="entry name" value="P-loop_NTPase"/>
</dbReference>
<dbReference type="GO" id="GO:0005524">
    <property type="term" value="F:ATP binding"/>
    <property type="evidence" value="ECO:0007669"/>
    <property type="project" value="UniProtKB-KW"/>
</dbReference>
<evidence type="ECO:0000259" key="3">
    <source>
        <dbReference type="PROSITE" id="PS50893"/>
    </source>
</evidence>
<dbReference type="PANTHER" id="PTHR24220">
    <property type="entry name" value="IMPORT ATP-BINDING PROTEIN"/>
    <property type="match status" value="1"/>
</dbReference>
<dbReference type="PANTHER" id="PTHR24220:SF659">
    <property type="entry name" value="TRANSPORTER, PUTATIVE-RELATED"/>
    <property type="match status" value="1"/>
</dbReference>
<dbReference type="RefSeq" id="WP_225670745.1">
    <property type="nucleotide sequence ID" value="NZ_JAEDAH010000003.1"/>
</dbReference>
<dbReference type="InterPro" id="IPR017871">
    <property type="entry name" value="ABC_transporter-like_CS"/>
</dbReference>
<dbReference type="PROSITE" id="PS00211">
    <property type="entry name" value="ABC_TRANSPORTER_1"/>
    <property type="match status" value="1"/>
</dbReference>
<dbReference type="Proteomes" id="UP000714380">
    <property type="component" value="Unassembled WGS sequence"/>
</dbReference>
<dbReference type="Pfam" id="PF00005">
    <property type="entry name" value="ABC_tran"/>
    <property type="match status" value="1"/>
</dbReference>
<evidence type="ECO:0000313" key="4">
    <source>
        <dbReference type="EMBL" id="MCA6062136.1"/>
    </source>
</evidence>
<name>A0ABS7ZK95_9GAMM</name>
<protein>
    <submittedName>
        <fullName evidence="4">ATP-binding cassette domain-containing protein</fullName>
    </submittedName>
</protein>
<dbReference type="InterPro" id="IPR015854">
    <property type="entry name" value="ABC_transpr_LolD-like"/>
</dbReference>
<dbReference type="InterPro" id="IPR003593">
    <property type="entry name" value="AAA+_ATPase"/>
</dbReference>
<dbReference type="SMART" id="SM00382">
    <property type="entry name" value="AAA"/>
    <property type="match status" value="1"/>
</dbReference>
<keyword evidence="2 4" id="KW-0067">ATP-binding</keyword>
<dbReference type="SUPFAM" id="SSF52540">
    <property type="entry name" value="P-loop containing nucleoside triphosphate hydrolases"/>
    <property type="match status" value="1"/>
</dbReference>
<evidence type="ECO:0000313" key="5">
    <source>
        <dbReference type="Proteomes" id="UP000714380"/>
    </source>
</evidence>
<dbReference type="Gene3D" id="3.40.50.300">
    <property type="entry name" value="P-loop containing nucleotide triphosphate hydrolases"/>
    <property type="match status" value="1"/>
</dbReference>
<evidence type="ECO:0000256" key="1">
    <source>
        <dbReference type="ARBA" id="ARBA00022741"/>
    </source>
</evidence>
<evidence type="ECO:0000256" key="2">
    <source>
        <dbReference type="ARBA" id="ARBA00022840"/>
    </source>
</evidence>
<feature type="domain" description="ABC transporter" evidence="3">
    <location>
        <begin position="11"/>
        <end position="224"/>
    </location>
</feature>
<comment type="caution">
    <text evidence="4">The sequence shown here is derived from an EMBL/GenBank/DDBJ whole genome shotgun (WGS) entry which is preliminary data.</text>
</comment>
<reference evidence="4 5" key="1">
    <citation type="submission" date="2020-12" db="EMBL/GenBank/DDBJ databases">
        <title>Novel Thalassolituus-related marine hydrocarbonoclastic bacteria mediated algae-derived hydrocarbons mineralization in twilight zone of the northern South China Sea.</title>
        <authorList>
            <person name="Dong C."/>
        </authorList>
    </citation>
    <scope>NUCLEOTIDE SEQUENCE [LARGE SCALE GENOMIC DNA]</scope>
    <source>
        <strain evidence="4 5">IMCC1826</strain>
    </source>
</reference>
<sequence>MTSVTSAEVLFRLQGHSVSHGRHRVLHDINLSIYAGEKVALIGPSGAGKSTLLDCLYPQQAAYTALCPQQGGLVDILSVYQNIYMGGLERHHALYNLWNLLRPRPADKAQVSELTRLLGIDDKLWHSVDKLSGGQRQRVAIGRALFRQQPIFFGDEPVSALDPTQAEAVLKMLIDRHQTLIVTLHNRRLALTHFNRVIALRDGFIHYDGAAADLSEQQLDALYAQ</sequence>
<dbReference type="PROSITE" id="PS50893">
    <property type="entry name" value="ABC_TRANSPORTER_2"/>
    <property type="match status" value="1"/>
</dbReference>
<organism evidence="4 5">
    <name type="scientific">Thalassolituus marinus</name>
    <dbReference type="NCBI Taxonomy" id="671053"/>
    <lineage>
        <taxon>Bacteria</taxon>
        <taxon>Pseudomonadati</taxon>
        <taxon>Pseudomonadota</taxon>
        <taxon>Gammaproteobacteria</taxon>
        <taxon>Oceanospirillales</taxon>
        <taxon>Oceanospirillaceae</taxon>
        <taxon>Thalassolituus</taxon>
    </lineage>
</organism>